<accession>A0A081C4G6</accession>
<evidence type="ECO:0000313" key="2">
    <source>
        <dbReference type="Proteomes" id="UP000030661"/>
    </source>
</evidence>
<dbReference type="EMBL" id="DF820470">
    <property type="protein sequence ID" value="GAK59471.1"/>
    <property type="molecule type" value="Genomic_DNA"/>
</dbReference>
<protein>
    <recommendedName>
        <fullName evidence="3">BrnT family toxin</fullName>
    </recommendedName>
</protein>
<evidence type="ECO:0000313" key="1">
    <source>
        <dbReference type="EMBL" id="GAK59471.1"/>
    </source>
</evidence>
<dbReference type="eggNOG" id="COG2929">
    <property type="taxonomic scope" value="Bacteria"/>
</dbReference>
<dbReference type="HOGENOM" id="CLU_149290_1_1_0"/>
<proteinExistence type="predicted"/>
<dbReference type="Gene3D" id="3.10.450.530">
    <property type="entry name" value="Ribonuclease toxin, BrnT, of type II toxin-antitoxin system"/>
    <property type="match status" value="1"/>
</dbReference>
<dbReference type="AlphaFoldDB" id="A0A081C4G6"/>
<dbReference type="Proteomes" id="UP000030661">
    <property type="component" value="Unassembled WGS sequence"/>
</dbReference>
<dbReference type="STRING" id="1499967.U27_06456"/>
<evidence type="ECO:0008006" key="3">
    <source>
        <dbReference type="Google" id="ProtNLM"/>
    </source>
</evidence>
<keyword evidence="2" id="KW-1185">Reference proteome</keyword>
<dbReference type="InterPro" id="IPR007460">
    <property type="entry name" value="BrnT_toxin"/>
</dbReference>
<dbReference type="Pfam" id="PF04365">
    <property type="entry name" value="BrnT_toxin"/>
    <property type="match status" value="1"/>
</dbReference>
<dbReference type="InterPro" id="IPR038573">
    <property type="entry name" value="BrnT_sf"/>
</dbReference>
<reference evidence="1" key="1">
    <citation type="journal article" date="2015" name="PeerJ">
        <title>First genomic representation of candidate bacterial phylum KSB3 points to enhanced environmental sensing as a trigger of wastewater bulking.</title>
        <authorList>
            <person name="Sekiguchi Y."/>
            <person name="Ohashi A."/>
            <person name="Parks D.H."/>
            <person name="Yamauchi T."/>
            <person name="Tyson G.W."/>
            <person name="Hugenholtz P."/>
        </authorList>
    </citation>
    <scope>NUCLEOTIDE SEQUENCE [LARGE SCALE GENOMIC DNA]</scope>
</reference>
<gene>
    <name evidence="1" type="ORF">U27_06456</name>
</gene>
<organism evidence="1">
    <name type="scientific">Vecturithrix granuli</name>
    <dbReference type="NCBI Taxonomy" id="1499967"/>
    <lineage>
        <taxon>Bacteria</taxon>
        <taxon>Candidatus Moduliflexota</taxon>
        <taxon>Candidatus Vecturitrichia</taxon>
        <taxon>Candidatus Vecturitrichales</taxon>
        <taxon>Candidatus Vecturitrichaceae</taxon>
        <taxon>Candidatus Vecturithrix</taxon>
    </lineage>
</organism>
<sequence length="94" mass="11023">MVMKFEWDARKARSNLQRHHIDFEEAKTVFNDPFLMTFPDHDHSDGEYRYLSIGHSASGRTLVIIHTDTQLAVRIISCREATRKEKRAYEEGDV</sequence>
<name>A0A081C4G6_VECG1</name>